<dbReference type="GO" id="GO:0005886">
    <property type="term" value="C:plasma membrane"/>
    <property type="evidence" value="ECO:0007669"/>
    <property type="project" value="UniProtKB-SubCell"/>
</dbReference>
<evidence type="ECO:0000313" key="8">
    <source>
        <dbReference type="EMBL" id="AMO95440.1"/>
    </source>
</evidence>
<gene>
    <name evidence="8" type="primary">tadB</name>
    <name evidence="8" type="ORF">CFter6_2772</name>
</gene>
<evidence type="ECO:0000256" key="2">
    <source>
        <dbReference type="ARBA" id="ARBA00022475"/>
    </source>
</evidence>
<dbReference type="AlphaFoldDB" id="A0A127PC90"/>
<dbReference type="InterPro" id="IPR018076">
    <property type="entry name" value="T2SS_GspF_dom"/>
</dbReference>
<keyword evidence="3 6" id="KW-0812">Transmembrane</keyword>
<dbReference type="OrthoDB" id="597333at2"/>
<keyword evidence="5 6" id="KW-0472">Membrane</keyword>
<sequence length="285" mass="31994">MSNQILLFSGILFALVLFVAWSLMNSKSYFLKVLFDMHVRYIGHIKEWTGLRDGRVYMVLFAQVAAALMLVVVIYFVLRNIFLVLLIGYFIFKAPLWISNYKRKRRLNSIEYELPTALTVIASSLTAGVSLSIALQSYSKESSSPLASEFAHVIRLQKVGVDFETAIEEVGKRIDLVDFQLLVMTFRISKSVGGNLSETLMSLSNTIQQKLTIEGKIRSLTAQGKMQGWVMICLPALVGVALFFIQPAEMGLLLTTFYGKIVLFICLTMAYVGHKVIQKILAIDV</sequence>
<evidence type="ECO:0000256" key="5">
    <source>
        <dbReference type="ARBA" id="ARBA00023136"/>
    </source>
</evidence>
<dbReference type="Pfam" id="PF00482">
    <property type="entry name" value="T2SSF"/>
    <property type="match status" value="1"/>
</dbReference>
<evidence type="ECO:0000313" key="9">
    <source>
        <dbReference type="Proteomes" id="UP000072421"/>
    </source>
</evidence>
<evidence type="ECO:0000256" key="4">
    <source>
        <dbReference type="ARBA" id="ARBA00022989"/>
    </source>
</evidence>
<evidence type="ECO:0000256" key="1">
    <source>
        <dbReference type="ARBA" id="ARBA00004651"/>
    </source>
</evidence>
<keyword evidence="2" id="KW-1003">Cell membrane</keyword>
<feature type="domain" description="Type II secretion system protein GspF" evidence="7">
    <location>
        <begin position="118"/>
        <end position="241"/>
    </location>
</feature>
<proteinExistence type="predicted"/>
<feature type="transmembrane region" description="Helical" evidence="6">
    <location>
        <begin position="81"/>
        <end position="98"/>
    </location>
</feature>
<evidence type="ECO:0000259" key="7">
    <source>
        <dbReference type="Pfam" id="PF00482"/>
    </source>
</evidence>
<organism evidence="8">
    <name type="scientific">Collimonas fungivorans</name>
    <dbReference type="NCBI Taxonomy" id="158899"/>
    <lineage>
        <taxon>Bacteria</taxon>
        <taxon>Pseudomonadati</taxon>
        <taxon>Pseudomonadota</taxon>
        <taxon>Betaproteobacteria</taxon>
        <taxon>Burkholderiales</taxon>
        <taxon>Oxalobacteraceae</taxon>
        <taxon>Collimonas</taxon>
    </lineage>
</organism>
<protein>
    <submittedName>
        <fullName evidence="8">Type II secretion system (T2SS), F family protein</fullName>
    </submittedName>
</protein>
<dbReference type="Proteomes" id="UP000072421">
    <property type="component" value="Chromosome"/>
</dbReference>
<dbReference type="RefSeq" id="WP_061540255.1">
    <property type="nucleotide sequence ID" value="NZ_CP013232.1"/>
</dbReference>
<feature type="transmembrane region" description="Helical" evidence="6">
    <location>
        <begin position="251"/>
        <end position="272"/>
    </location>
</feature>
<feature type="transmembrane region" description="Helical" evidence="6">
    <location>
        <begin position="56"/>
        <end position="75"/>
    </location>
</feature>
<dbReference type="Gene3D" id="1.20.81.30">
    <property type="entry name" value="Type II secretion system (T2SS), domain F"/>
    <property type="match status" value="1"/>
</dbReference>
<evidence type="ECO:0000256" key="3">
    <source>
        <dbReference type="ARBA" id="ARBA00022692"/>
    </source>
</evidence>
<dbReference type="InterPro" id="IPR042094">
    <property type="entry name" value="T2SS_GspF_sf"/>
</dbReference>
<reference evidence="8 9" key="1">
    <citation type="submission" date="2015-11" db="EMBL/GenBank/DDBJ databases">
        <title>Exploring the genomic traits of fungus-feeding bacterial genus Collimonas.</title>
        <authorList>
            <person name="Song C."/>
            <person name="Schmidt R."/>
            <person name="de Jager V."/>
            <person name="Krzyzanowska D."/>
            <person name="Jongedijk E."/>
            <person name="Cankar K."/>
            <person name="Beekwilder J."/>
            <person name="van Veen A."/>
            <person name="de Boer W."/>
            <person name="van Veen J.A."/>
            <person name="Garbeva P."/>
        </authorList>
    </citation>
    <scope>NUCLEOTIDE SEQUENCE [LARGE SCALE GENOMIC DNA]</scope>
    <source>
        <strain evidence="8 9">Ter6</strain>
    </source>
</reference>
<evidence type="ECO:0000256" key="6">
    <source>
        <dbReference type="SAM" id="Phobius"/>
    </source>
</evidence>
<feature type="transmembrane region" description="Helical" evidence="6">
    <location>
        <begin position="226"/>
        <end position="245"/>
    </location>
</feature>
<dbReference type="PANTHER" id="PTHR35007:SF1">
    <property type="entry name" value="PILUS ASSEMBLY PROTEIN"/>
    <property type="match status" value="1"/>
</dbReference>
<name>A0A127PC90_9BURK</name>
<dbReference type="PANTHER" id="PTHR35007">
    <property type="entry name" value="INTEGRAL MEMBRANE PROTEIN-RELATED"/>
    <property type="match status" value="1"/>
</dbReference>
<dbReference type="PATRIC" id="fig|158899.10.peg.2764"/>
<keyword evidence="4 6" id="KW-1133">Transmembrane helix</keyword>
<feature type="transmembrane region" description="Helical" evidence="6">
    <location>
        <begin position="6"/>
        <end position="24"/>
    </location>
</feature>
<dbReference type="EMBL" id="CP013232">
    <property type="protein sequence ID" value="AMO95440.1"/>
    <property type="molecule type" value="Genomic_DNA"/>
</dbReference>
<comment type="subcellular location">
    <subcellularLocation>
        <location evidence="1">Cell membrane</location>
        <topology evidence="1">Multi-pass membrane protein</topology>
    </subcellularLocation>
</comment>
<accession>A0A127PC90</accession>